<feature type="region of interest" description="Disordered" evidence="3">
    <location>
        <begin position="1"/>
        <end position="61"/>
    </location>
</feature>
<organism evidence="5 6">
    <name type="scientific">Mycolicibacterium elephantis</name>
    <dbReference type="NCBI Taxonomy" id="81858"/>
    <lineage>
        <taxon>Bacteria</taxon>
        <taxon>Bacillati</taxon>
        <taxon>Actinomycetota</taxon>
        <taxon>Actinomycetes</taxon>
        <taxon>Mycobacteriales</taxon>
        <taxon>Mycobacteriaceae</taxon>
        <taxon>Mycolicibacterium</taxon>
    </lineage>
</organism>
<keyword evidence="4" id="KW-0812">Transmembrane</keyword>
<keyword evidence="4" id="KW-1133">Transmembrane helix</keyword>
<feature type="transmembrane region" description="Helical" evidence="4">
    <location>
        <begin position="64"/>
        <end position="87"/>
    </location>
</feature>
<sequence length="230" mass="24972">MTEETASTERSPRPARRRRASRAAGPASGAATTTAVRVEAPPTIRVRLPRRPGPPPKRQPNRGLVATIFAATAVVAVAVLIALAAVMHVQQRDTEETFAREQRFVDTAAQLVVNMFSYDQETIDESVERFVNSTSGPLRAMMTEGDNTENLKMLFRETNASAEAVINGAALEKIDEIADNASVLVSARVTVTDIDGNNQPSQPYRLRVIVHEDGSGHMTAYDLKYPDGGN</sequence>
<dbReference type="RefSeq" id="WP_083043018.1">
    <property type="nucleotide sequence ID" value="NZ_MVHP01000012.1"/>
</dbReference>
<dbReference type="GO" id="GO:0016020">
    <property type="term" value="C:membrane"/>
    <property type="evidence" value="ECO:0007669"/>
    <property type="project" value="UniProtKB-SubCell"/>
</dbReference>
<dbReference type="Proteomes" id="UP000192772">
    <property type="component" value="Unassembled WGS sequence"/>
</dbReference>
<feature type="compositionally biased region" description="Low complexity" evidence="3">
    <location>
        <begin position="22"/>
        <end position="35"/>
    </location>
</feature>
<evidence type="ECO:0000256" key="3">
    <source>
        <dbReference type="SAM" id="MobiDB-lite"/>
    </source>
</evidence>
<evidence type="ECO:0000313" key="5">
    <source>
        <dbReference type="EMBL" id="ORA65763.1"/>
    </source>
</evidence>
<comment type="caution">
    <text evidence="5">The sequence shown here is derived from an EMBL/GenBank/DDBJ whole genome shotgun (WGS) entry which is preliminary data.</text>
</comment>
<evidence type="ECO:0000256" key="2">
    <source>
        <dbReference type="ARBA" id="ARBA00023136"/>
    </source>
</evidence>
<comment type="subcellular location">
    <subcellularLocation>
        <location evidence="1">Membrane</location>
    </subcellularLocation>
</comment>
<dbReference type="EMBL" id="MVHP01000012">
    <property type="protein sequence ID" value="ORA65763.1"/>
    <property type="molecule type" value="Genomic_DNA"/>
</dbReference>
<evidence type="ECO:0000313" key="6">
    <source>
        <dbReference type="Proteomes" id="UP000192772"/>
    </source>
</evidence>
<accession>A0A1X0D067</accession>
<keyword evidence="2 4" id="KW-0472">Membrane</keyword>
<reference evidence="5 6" key="1">
    <citation type="submission" date="2017-02" db="EMBL/GenBank/DDBJ databases">
        <title>The new phylogeny of genus Mycobacterium.</title>
        <authorList>
            <person name="Tortoli E."/>
            <person name="Trovato A."/>
            <person name="Cirillo D.M."/>
        </authorList>
    </citation>
    <scope>NUCLEOTIDE SEQUENCE [LARGE SCALE GENOMIC DNA]</scope>
    <source>
        <strain evidence="5 6">FI-09383</strain>
    </source>
</reference>
<gene>
    <name evidence="5" type="ORF">BST23_12155</name>
</gene>
<dbReference type="PANTHER" id="PTHR37042">
    <property type="entry name" value="OUTER MEMBRANE PROTEIN RV1973"/>
    <property type="match status" value="1"/>
</dbReference>
<dbReference type="AlphaFoldDB" id="A0A1X0D067"/>
<name>A0A1X0D067_9MYCO</name>
<proteinExistence type="predicted"/>
<evidence type="ECO:0000256" key="4">
    <source>
        <dbReference type="SAM" id="Phobius"/>
    </source>
</evidence>
<dbReference type="PANTHER" id="PTHR37042:SF4">
    <property type="entry name" value="OUTER MEMBRANE PROTEIN RV1973"/>
    <property type="match status" value="1"/>
</dbReference>
<dbReference type="STRING" id="81858.BST23_12155"/>
<protein>
    <submittedName>
        <fullName evidence="5">Mammalian cell entry protein</fullName>
    </submittedName>
</protein>
<dbReference type="OrthoDB" id="4735442at2"/>
<evidence type="ECO:0000256" key="1">
    <source>
        <dbReference type="ARBA" id="ARBA00004370"/>
    </source>
</evidence>